<dbReference type="Pfam" id="PF05193">
    <property type="entry name" value="Peptidase_M16_C"/>
    <property type="match status" value="1"/>
</dbReference>
<keyword evidence="1" id="KW-0732">Signal</keyword>
<proteinExistence type="predicted"/>
<feature type="chain" id="PRO_5004578226" evidence="1">
    <location>
        <begin position="19"/>
        <end position="428"/>
    </location>
</feature>
<organism evidence="4 5">
    <name type="scientific">Sulfurimonas hongkongensis</name>
    <dbReference type="NCBI Taxonomy" id="1172190"/>
    <lineage>
        <taxon>Bacteria</taxon>
        <taxon>Pseudomonadati</taxon>
        <taxon>Campylobacterota</taxon>
        <taxon>Epsilonproteobacteria</taxon>
        <taxon>Campylobacterales</taxon>
        <taxon>Sulfurimonadaceae</taxon>
        <taxon>Sulfurimonas</taxon>
    </lineage>
</organism>
<dbReference type="AlphaFoldDB" id="T0JS25"/>
<feature type="signal peptide" evidence="1">
    <location>
        <begin position="1"/>
        <end position="18"/>
    </location>
</feature>
<dbReference type="PANTHER" id="PTHR11851">
    <property type="entry name" value="METALLOPROTEASE"/>
    <property type="match status" value="1"/>
</dbReference>
<dbReference type="InterPro" id="IPR011765">
    <property type="entry name" value="Pept_M16_N"/>
</dbReference>
<name>T0JS25_9BACT</name>
<evidence type="ECO:0000256" key="1">
    <source>
        <dbReference type="SAM" id="SignalP"/>
    </source>
</evidence>
<evidence type="ECO:0000313" key="4">
    <source>
        <dbReference type="EMBL" id="EQB39662.1"/>
    </source>
</evidence>
<dbReference type="InterPro" id="IPR050361">
    <property type="entry name" value="MPP/UQCRC_Complex"/>
</dbReference>
<protein>
    <submittedName>
        <fullName evidence="4">Peptidase M16</fullName>
    </submittedName>
</protein>
<dbReference type="Proteomes" id="UP000015520">
    <property type="component" value="Unassembled WGS sequence"/>
</dbReference>
<dbReference type="STRING" id="1172190.M947_06615"/>
<evidence type="ECO:0000259" key="2">
    <source>
        <dbReference type="Pfam" id="PF00675"/>
    </source>
</evidence>
<feature type="domain" description="Peptidase M16 N-terminal" evidence="2">
    <location>
        <begin position="52"/>
        <end position="178"/>
    </location>
</feature>
<keyword evidence="5" id="KW-1185">Reference proteome</keyword>
<sequence length="428" mass="48049">MIKKIFFTLLMMGQIIMAATIQYIETQDFKVPIIFEEDRRLPLVSMQFIFENSGSITDTKKAGLAKFSAKILGEGTKELGSSAFAESLESKAIHISSHAGTETFVMELGCLKEEFDTGLKKLQALLSDPNISEDALKKVKTTTLGSLSSKQNNFDYVASNELKRLLFKDTPLANPSSGTLESVESIELEDVKSFIKEHLVSSRLIVAIGGDVDIEKAKKEIQKIIASMPKGELKKLAHYEVNKKVEESILKRETEQAYMYFGSPYNIDYDSADYYKAKVATFILGTGGFGSRLMEEIRVKQGLAYSAYARLSVSKSSSYMSGYLQTKLDSLEVAQNSVKEVIAEFVKNGVTEDELEQTKKFLLGSEPLRAETMSQRLNRTFMEFYKGQELGHSQKELELIKKLKLKDLNEFIKNHKEILNLSFAIVTK</sequence>
<gene>
    <name evidence="4" type="ORF">M947_06615</name>
</gene>
<comment type="caution">
    <text evidence="4">The sequence shown here is derived from an EMBL/GenBank/DDBJ whole genome shotgun (WGS) entry which is preliminary data.</text>
</comment>
<dbReference type="EMBL" id="AUPZ01000007">
    <property type="protein sequence ID" value="EQB39662.1"/>
    <property type="molecule type" value="Genomic_DNA"/>
</dbReference>
<reference evidence="4 5" key="1">
    <citation type="submission" date="2013-07" db="EMBL/GenBank/DDBJ databases">
        <title>Sulfurimonas hongkongensis AST-10 Genome Sequencing.</title>
        <authorList>
            <person name="Cai L."/>
            <person name="Zhang T."/>
        </authorList>
    </citation>
    <scope>NUCLEOTIDE SEQUENCE [LARGE SCALE GENOMIC DNA]</scope>
    <source>
        <strain evidence="4 5">AST-10</strain>
    </source>
</reference>
<dbReference type="SUPFAM" id="SSF63411">
    <property type="entry name" value="LuxS/MPP-like metallohydrolase"/>
    <property type="match status" value="2"/>
</dbReference>
<dbReference type="Gene3D" id="3.30.830.10">
    <property type="entry name" value="Metalloenzyme, LuxS/M16 peptidase-like"/>
    <property type="match status" value="2"/>
</dbReference>
<feature type="domain" description="Peptidase M16 C-terminal" evidence="3">
    <location>
        <begin position="185"/>
        <end position="360"/>
    </location>
</feature>
<dbReference type="RefSeq" id="WP_021287585.1">
    <property type="nucleotide sequence ID" value="NZ_AUPZ01000007.1"/>
</dbReference>
<evidence type="ECO:0000313" key="5">
    <source>
        <dbReference type="Proteomes" id="UP000015520"/>
    </source>
</evidence>
<dbReference type="Pfam" id="PF00675">
    <property type="entry name" value="Peptidase_M16"/>
    <property type="match status" value="1"/>
</dbReference>
<accession>T0JS25</accession>
<dbReference type="PANTHER" id="PTHR11851:SF225">
    <property type="entry name" value="NON-PEPTIDASE HOMOLOG YMXG"/>
    <property type="match status" value="1"/>
</dbReference>
<dbReference type="InterPro" id="IPR011249">
    <property type="entry name" value="Metalloenz_LuxS/M16"/>
</dbReference>
<dbReference type="eggNOG" id="COG0612">
    <property type="taxonomic scope" value="Bacteria"/>
</dbReference>
<dbReference type="InterPro" id="IPR007863">
    <property type="entry name" value="Peptidase_M16_C"/>
</dbReference>
<evidence type="ECO:0000259" key="3">
    <source>
        <dbReference type="Pfam" id="PF05193"/>
    </source>
</evidence>
<dbReference type="PATRIC" id="fig|1172190.3.peg.1282"/>
<dbReference type="GO" id="GO:0046872">
    <property type="term" value="F:metal ion binding"/>
    <property type="evidence" value="ECO:0007669"/>
    <property type="project" value="InterPro"/>
</dbReference>